<reference evidence="3" key="1">
    <citation type="submission" date="2019-03" db="EMBL/GenBank/DDBJ databases">
        <authorList>
            <person name="Mank J."/>
            <person name="Almeida P."/>
        </authorList>
    </citation>
    <scope>NUCLEOTIDE SEQUENCE</scope>
    <source>
        <strain evidence="3">78183</strain>
    </source>
</reference>
<evidence type="ECO:0000256" key="2">
    <source>
        <dbReference type="SAM" id="Phobius"/>
    </source>
</evidence>
<sequence length="349" mass="39396">MMECEKETDPTIERPGKEGKEITDKLYQQLLHLEQEWDSIKQSKTRTLRRASTDSKLMVKAHTLLYNSPRVLMRSLQHGRPPPEGEGGAWKVRNNELAVEEVLKERRAGIESSRGKLKGRRLFGSMGSSVSEMGFGGIEEMICKNMDGLAHESEIRSSVFSYDSDDENENVEARNPFVYRYSSSSSSYICDGCVERESAGKDGEKVAVATVQEENRVLISDQERYGTNWMVASGCLTISFIVCAIWIVSKISFGGHGVGSDEIYKFDRNLKSSSDGGTLSINLLWYSSLLLLLTDRELWIRITFKNCTSLYDNVKDCMAKTLHIVDLPNLSRKLETEIYLGTIRIPKEC</sequence>
<dbReference type="EMBL" id="CAADRP010001785">
    <property type="protein sequence ID" value="VFU52286.1"/>
    <property type="molecule type" value="Genomic_DNA"/>
</dbReference>
<keyword evidence="2" id="KW-0812">Transmembrane</keyword>
<organism evidence="3">
    <name type="scientific">Salix viminalis</name>
    <name type="common">Common osier</name>
    <name type="synonym">Basket willow</name>
    <dbReference type="NCBI Taxonomy" id="40686"/>
    <lineage>
        <taxon>Eukaryota</taxon>
        <taxon>Viridiplantae</taxon>
        <taxon>Streptophyta</taxon>
        <taxon>Embryophyta</taxon>
        <taxon>Tracheophyta</taxon>
        <taxon>Spermatophyta</taxon>
        <taxon>Magnoliopsida</taxon>
        <taxon>eudicotyledons</taxon>
        <taxon>Gunneridae</taxon>
        <taxon>Pentapetalae</taxon>
        <taxon>rosids</taxon>
        <taxon>fabids</taxon>
        <taxon>Malpighiales</taxon>
        <taxon>Salicaceae</taxon>
        <taxon>Saliceae</taxon>
        <taxon>Salix</taxon>
    </lineage>
</organism>
<keyword evidence="2" id="KW-0472">Membrane</keyword>
<evidence type="ECO:0000313" key="3">
    <source>
        <dbReference type="EMBL" id="VFU52286.1"/>
    </source>
</evidence>
<dbReference type="AlphaFoldDB" id="A0A6N2MRR9"/>
<feature type="region of interest" description="Disordered" evidence="1">
    <location>
        <begin position="1"/>
        <end position="20"/>
    </location>
</feature>
<protein>
    <submittedName>
        <fullName evidence="3">Uncharacterized protein</fullName>
    </submittedName>
</protein>
<proteinExistence type="predicted"/>
<feature type="transmembrane region" description="Helical" evidence="2">
    <location>
        <begin position="229"/>
        <end position="248"/>
    </location>
</feature>
<name>A0A6N2MRR9_SALVM</name>
<gene>
    <name evidence="3" type="ORF">SVIM_LOCUS357499</name>
</gene>
<evidence type="ECO:0000256" key="1">
    <source>
        <dbReference type="SAM" id="MobiDB-lite"/>
    </source>
</evidence>
<accession>A0A6N2MRR9</accession>
<keyword evidence="2" id="KW-1133">Transmembrane helix</keyword>